<dbReference type="InterPro" id="IPR000014">
    <property type="entry name" value="PAS"/>
</dbReference>
<name>A0A0J8U9E9_9MYCO</name>
<accession>A0A0J8U9E9</accession>
<organism evidence="2 3">
    <name type="scientific">Mycolicibacterium conceptionense</name>
    <dbReference type="NCBI Taxonomy" id="451644"/>
    <lineage>
        <taxon>Bacteria</taxon>
        <taxon>Bacillati</taxon>
        <taxon>Actinomycetota</taxon>
        <taxon>Actinomycetes</taxon>
        <taxon>Mycobacteriales</taxon>
        <taxon>Mycobacteriaceae</taxon>
        <taxon>Mycolicibacterium</taxon>
    </lineage>
</organism>
<feature type="domain" description="PAS fold-3" evidence="1">
    <location>
        <begin position="238"/>
        <end position="291"/>
    </location>
</feature>
<proteinExistence type="predicted"/>
<comment type="caution">
    <text evidence="2">The sequence shown here is derived from an EMBL/GenBank/DDBJ whole genome shotgun (WGS) entry which is preliminary data.</text>
</comment>
<evidence type="ECO:0000313" key="2">
    <source>
        <dbReference type="EMBL" id="KMV17637.1"/>
    </source>
</evidence>
<reference evidence="2 3" key="1">
    <citation type="submission" date="2015-06" db="EMBL/GenBank/DDBJ databases">
        <title>Genome sequence of Mycobacterium conceptionense strain MLE.</title>
        <authorList>
            <person name="Greninger A.L."/>
            <person name="Cunningham G."/>
            <person name="Chiu C.Y."/>
            <person name="Miller S."/>
        </authorList>
    </citation>
    <scope>NUCLEOTIDE SEQUENCE [LARGE SCALE GENOMIC DNA]</scope>
    <source>
        <strain evidence="2 3">MLE</strain>
    </source>
</reference>
<dbReference type="EMBL" id="LFOD01000012">
    <property type="protein sequence ID" value="KMV17637.1"/>
    <property type="molecule type" value="Genomic_DNA"/>
</dbReference>
<dbReference type="Proteomes" id="UP000037594">
    <property type="component" value="Unassembled WGS sequence"/>
</dbReference>
<dbReference type="InterPro" id="IPR013655">
    <property type="entry name" value="PAS_fold_3"/>
</dbReference>
<protein>
    <recommendedName>
        <fullName evidence="1">PAS fold-3 domain-containing protein</fullName>
    </recommendedName>
</protein>
<dbReference type="PATRIC" id="fig|451644.5.peg.3166"/>
<sequence>MLRGPRRRAIAAGVDAAVKTGARVDFAHGSGLRVVAEPVITPIERVAGVRAVAVPALEAGGDLPEPGPMGGFSWDLDNARAYLTSEVYDIRGIPADERRGVMTTSEMLACVSTSSLQHSSALATAMVGEHGDVVDDVWQIKRDSDGIMRDILLSGTIEVTAEKRRWLHGVVCDLTVGDEAVPPPLSFADSLVAAELAVQAGKSALIMNPKRLLAVQWLTPPPEGIQYTYAGDPDRDPAIHPDDFDRIVEIFRNLTSTPVEADVRVRGVDGGWVWLHGSAVLMNLDNERPVRGALVKLERIPPPG</sequence>
<dbReference type="Gene3D" id="3.30.450.20">
    <property type="entry name" value="PAS domain"/>
    <property type="match status" value="1"/>
</dbReference>
<dbReference type="CDD" id="cd00130">
    <property type="entry name" value="PAS"/>
    <property type="match status" value="1"/>
</dbReference>
<dbReference type="AlphaFoldDB" id="A0A0J8U9E9"/>
<gene>
    <name evidence="2" type="ORF">ACT17_15265</name>
</gene>
<evidence type="ECO:0000313" key="3">
    <source>
        <dbReference type="Proteomes" id="UP000037594"/>
    </source>
</evidence>
<evidence type="ECO:0000259" key="1">
    <source>
        <dbReference type="Pfam" id="PF08447"/>
    </source>
</evidence>
<dbReference type="Pfam" id="PF08447">
    <property type="entry name" value="PAS_3"/>
    <property type="match status" value="1"/>
</dbReference>